<dbReference type="RefSeq" id="WP_344793849.1">
    <property type="nucleotide sequence ID" value="NZ_BAABAU010000001.1"/>
</dbReference>
<dbReference type="EMBL" id="BAABAU010000001">
    <property type="protein sequence ID" value="GAA4265309.1"/>
    <property type="molecule type" value="Genomic_DNA"/>
</dbReference>
<dbReference type="InterPro" id="IPR036388">
    <property type="entry name" value="WH-like_DNA-bd_sf"/>
</dbReference>
<gene>
    <name evidence="2" type="ORF">GCM10022256_09210</name>
</gene>
<dbReference type="Pfam" id="PF03551">
    <property type="entry name" value="PadR"/>
    <property type="match status" value="1"/>
</dbReference>
<dbReference type="Gene3D" id="1.10.10.10">
    <property type="entry name" value="Winged helix-like DNA-binding domain superfamily/Winged helix DNA-binding domain"/>
    <property type="match status" value="1"/>
</dbReference>
<organism evidence="2 3">
    <name type="scientific">Frondihabitans peucedani</name>
    <dbReference type="NCBI Taxonomy" id="598626"/>
    <lineage>
        <taxon>Bacteria</taxon>
        <taxon>Bacillati</taxon>
        <taxon>Actinomycetota</taxon>
        <taxon>Actinomycetes</taxon>
        <taxon>Micrococcales</taxon>
        <taxon>Microbacteriaceae</taxon>
        <taxon>Frondihabitans</taxon>
    </lineage>
</organism>
<feature type="domain" description="Transcription regulator PadR N-terminal" evidence="1">
    <location>
        <begin position="13"/>
        <end position="86"/>
    </location>
</feature>
<sequence length="120" mass="12980">METTDLREPAFWILAALAEGRQHGYALIRETSALSGGAVSLAVTTLYASLDRLVDEGLVSTDGDEVVDGRLRRYFVATPEGRARLQAEAERLEQKVAVVRRQLSGRTSRPVRPAATGGIA</sequence>
<evidence type="ECO:0000313" key="3">
    <source>
        <dbReference type="Proteomes" id="UP001501594"/>
    </source>
</evidence>
<dbReference type="InterPro" id="IPR005149">
    <property type="entry name" value="Tscrpt_reg_PadR_N"/>
</dbReference>
<comment type="caution">
    <text evidence="2">The sequence shown here is derived from an EMBL/GenBank/DDBJ whole genome shotgun (WGS) entry which is preliminary data.</text>
</comment>
<accession>A0ABP8DZD8</accession>
<dbReference type="SUPFAM" id="SSF46785">
    <property type="entry name" value="Winged helix' DNA-binding domain"/>
    <property type="match status" value="1"/>
</dbReference>
<proteinExistence type="predicted"/>
<dbReference type="PANTHER" id="PTHR33169:SF13">
    <property type="entry name" value="PADR-FAMILY TRANSCRIPTIONAL REGULATOR"/>
    <property type="match status" value="1"/>
</dbReference>
<dbReference type="InterPro" id="IPR036390">
    <property type="entry name" value="WH_DNA-bd_sf"/>
</dbReference>
<dbReference type="Proteomes" id="UP001501594">
    <property type="component" value="Unassembled WGS sequence"/>
</dbReference>
<keyword evidence="3" id="KW-1185">Reference proteome</keyword>
<dbReference type="PANTHER" id="PTHR33169">
    <property type="entry name" value="PADR-FAMILY TRANSCRIPTIONAL REGULATOR"/>
    <property type="match status" value="1"/>
</dbReference>
<reference evidence="3" key="1">
    <citation type="journal article" date="2019" name="Int. J. Syst. Evol. Microbiol.">
        <title>The Global Catalogue of Microorganisms (GCM) 10K type strain sequencing project: providing services to taxonomists for standard genome sequencing and annotation.</title>
        <authorList>
            <consortium name="The Broad Institute Genomics Platform"/>
            <consortium name="The Broad Institute Genome Sequencing Center for Infectious Disease"/>
            <person name="Wu L."/>
            <person name="Ma J."/>
        </authorList>
    </citation>
    <scope>NUCLEOTIDE SEQUENCE [LARGE SCALE GENOMIC DNA]</scope>
    <source>
        <strain evidence="3">JCM 17442</strain>
    </source>
</reference>
<evidence type="ECO:0000259" key="1">
    <source>
        <dbReference type="Pfam" id="PF03551"/>
    </source>
</evidence>
<protein>
    <submittedName>
        <fullName evidence="2">Helix-turn-helix transcriptional regulator</fullName>
    </submittedName>
</protein>
<dbReference type="InterPro" id="IPR052509">
    <property type="entry name" value="Metal_resp_DNA-bind_regulator"/>
</dbReference>
<name>A0ABP8DZD8_9MICO</name>
<evidence type="ECO:0000313" key="2">
    <source>
        <dbReference type="EMBL" id="GAA4265309.1"/>
    </source>
</evidence>